<dbReference type="AlphaFoldDB" id="A0A0A8YRI5"/>
<protein>
    <submittedName>
        <fullName evidence="1">Uncharacterized protein</fullName>
    </submittedName>
</protein>
<proteinExistence type="predicted"/>
<accession>A0A0A8YRI5</accession>
<reference evidence="1" key="1">
    <citation type="submission" date="2014-09" db="EMBL/GenBank/DDBJ databases">
        <authorList>
            <person name="Magalhaes I.L.F."/>
            <person name="Oliveira U."/>
            <person name="Santos F.R."/>
            <person name="Vidigal T.H.D.A."/>
            <person name="Brescovit A.D."/>
            <person name="Santos A.J."/>
        </authorList>
    </citation>
    <scope>NUCLEOTIDE SEQUENCE</scope>
    <source>
        <tissue evidence="1">Shoot tissue taken approximately 20 cm above the soil surface</tissue>
    </source>
</reference>
<dbReference type="EMBL" id="GBRH01272898">
    <property type="protein sequence ID" value="JAD24997.1"/>
    <property type="molecule type" value="Transcribed_RNA"/>
</dbReference>
<name>A0A0A8YRI5_ARUDO</name>
<organism evidence="1">
    <name type="scientific">Arundo donax</name>
    <name type="common">Giant reed</name>
    <name type="synonym">Donax arundinaceus</name>
    <dbReference type="NCBI Taxonomy" id="35708"/>
    <lineage>
        <taxon>Eukaryota</taxon>
        <taxon>Viridiplantae</taxon>
        <taxon>Streptophyta</taxon>
        <taxon>Embryophyta</taxon>
        <taxon>Tracheophyta</taxon>
        <taxon>Spermatophyta</taxon>
        <taxon>Magnoliopsida</taxon>
        <taxon>Liliopsida</taxon>
        <taxon>Poales</taxon>
        <taxon>Poaceae</taxon>
        <taxon>PACMAD clade</taxon>
        <taxon>Arundinoideae</taxon>
        <taxon>Arundineae</taxon>
        <taxon>Arundo</taxon>
    </lineage>
</organism>
<reference evidence="1" key="2">
    <citation type="journal article" date="2015" name="Data Brief">
        <title>Shoot transcriptome of the giant reed, Arundo donax.</title>
        <authorList>
            <person name="Barrero R.A."/>
            <person name="Guerrero F.D."/>
            <person name="Moolhuijzen P."/>
            <person name="Goolsby J.A."/>
            <person name="Tidwell J."/>
            <person name="Bellgard S.E."/>
            <person name="Bellgard M.I."/>
        </authorList>
    </citation>
    <scope>NUCLEOTIDE SEQUENCE</scope>
    <source>
        <tissue evidence="1">Shoot tissue taken approximately 20 cm above the soil surface</tissue>
    </source>
</reference>
<evidence type="ECO:0000313" key="1">
    <source>
        <dbReference type="EMBL" id="JAD24997.1"/>
    </source>
</evidence>
<sequence>MLVRIQSWFIKPEFIGALPKSSMSGHFC</sequence>